<evidence type="ECO:0000256" key="2">
    <source>
        <dbReference type="ARBA" id="ARBA00005335"/>
    </source>
</evidence>
<comment type="subcellular location">
    <subcellularLocation>
        <location evidence="1">Membrane</location>
        <topology evidence="1">Multi-pass membrane protein</topology>
    </subcellularLocation>
</comment>
<comment type="caution">
    <text evidence="7">The sequence shown here is derived from an EMBL/GenBank/DDBJ whole genome shotgun (WGS) entry which is preliminary data.</text>
</comment>
<evidence type="ECO:0000256" key="6">
    <source>
        <dbReference type="SAM" id="Phobius"/>
    </source>
</evidence>
<dbReference type="Pfam" id="PF05255">
    <property type="entry name" value="UPF0220"/>
    <property type="match status" value="1"/>
</dbReference>
<dbReference type="InterPro" id="IPR007919">
    <property type="entry name" value="UPF0220"/>
</dbReference>
<dbReference type="GO" id="GO:0016020">
    <property type="term" value="C:membrane"/>
    <property type="evidence" value="ECO:0007669"/>
    <property type="project" value="UniProtKB-SubCell"/>
</dbReference>
<reference evidence="7" key="1">
    <citation type="submission" date="2021-06" db="EMBL/GenBank/DDBJ databases">
        <authorList>
            <person name="Kallberg Y."/>
            <person name="Tangrot J."/>
            <person name="Rosling A."/>
        </authorList>
    </citation>
    <scope>NUCLEOTIDE SEQUENCE</scope>
    <source>
        <strain evidence="7">MA453B</strain>
    </source>
</reference>
<evidence type="ECO:0000256" key="1">
    <source>
        <dbReference type="ARBA" id="ARBA00004141"/>
    </source>
</evidence>
<keyword evidence="5 6" id="KW-0472">Membrane</keyword>
<dbReference type="PANTHER" id="PTHR13180">
    <property type="entry name" value="SMALL MEMBRANE PROTEIN-RELATED"/>
    <property type="match status" value="1"/>
</dbReference>
<feature type="transmembrane region" description="Helical" evidence="6">
    <location>
        <begin position="67"/>
        <end position="86"/>
    </location>
</feature>
<accession>A0A9N9CZV8</accession>
<keyword evidence="4 6" id="KW-1133">Transmembrane helix</keyword>
<keyword evidence="3 6" id="KW-0812">Transmembrane</keyword>
<dbReference type="EMBL" id="CAJVPY010004380">
    <property type="protein sequence ID" value="CAG8617554.1"/>
    <property type="molecule type" value="Genomic_DNA"/>
</dbReference>
<protein>
    <submittedName>
        <fullName evidence="7">9261_t:CDS:1</fullName>
    </submittedName>
</protein>
<feature type="transmembrane region" description="Helical" evidence="6">
    <location>
        <begin position="32"/>
        <end position="55"/>
    </location>
</feature>
<keyword evidence="8" id="KW-1185">Reference proteome</keyword>
<feature type="non-terminal residue" evidence="7">
    <location>
        <position position="1"/>
    </location>
</feature>
<feature type="transmembrane region" description="Helical" evidence="6">
    <location>
        <begin position="107"/>
        <end position="128"/>
    </location>
</feature>
<evidence type="ECO:0000256" key="5">
    <source>
        <dbReference type="ARBA" id="ARBA00023136"/>
    </source>
</evidence>
<gene>
    <name evidence="7" type="ORF">DERYTH_LOCUS8467</name>
</gene>
<sequence length="167" mass="18479">MPRNNYSYEDNRRICLFPFPSFTQFIEKKRDLGVYVSGCLFALGWWFFIDAVVLSSTDNDGQAVIGFEDWMCGISSTLGMLIVNSIDKARLTTDSFYGNNAATKARFLLFVGFALMAGGLAGSVTILILKHIVPEVGPNLYFGVEEVVQNVAIMLSSVVLWIAQNAE</sequence>
<evidence type="ECO:0000313" key="7">
    <source>
        <dbReference type="EMBL" id="CAG8617554.1"/>
    </source>
</evidence>
<name>A0A9N9CZV8_9GLOM</name>
<proteinExistence type="inferred from homology"/>
<evidence type="ECO:0000256" key="3">
    <source>
        <dbReference type="ARBA" id="ARBA00022692"/>
    </source>
</evidence>
<evidence type="ECO:0000313" key="8">
    <source>
        <dbReference type="Proteomes" id="UP000789405"/>
    </source>
</evidence>
<dbReference type="OrthoDB" id="268928at2759"/>
<comment type="similarity">
    <text evidence="2">Belongs to the UPF0220 family.</text>
</comment>
<evidence type="ECO:0000256" key="4">
    <source>
        <dbReference type="ARBA" id="ARBA00022989"/>
    </source>
</evidence>
<organism evidence="7 8">
    <name type="scientific">Dentiscutata erythropus</name>
    <dbReference type="NCBI Taxonomy" id="1348616"/>
    <lineage>
        <taxon>Eukaryota</taxon>
        <taxon>Fungi</taxon>
        <taxon>Fungi incertae sedis</taxon>
        <taxon>Mucoromycota</taxon>
        <taxon>Glomeromycotina</taxon>
        <taxon>Glomeromycetes</taxon>
        <taxon>Diversisporales</taxon>
        <taxon>Gigasporaceae</taxon>
        <taxon>Dentiscutata</taxon>
    </lineage>
</organism>
<dbReference type="Proteomes" id="UP000789405">
    <property type="component" value="Unassembled WGS sequence"/>
</dbReference>
<dbReference type="AlphaFoldDB" id="A0A9N9CZV8"/>